<comment type="caution">
    <text evidence="1">The sequence shown here is derived from an EMBL/GenBank/DDBJ whole genome shotgun (WGS) entry which is preliminary data.</text>
</comment>
<keyword evidence="2" id="KW-1185">Reference proteome</keyword>
<protein>
    <submittedName>
        <fullName evidence="1">Uncharacterized protein</fullName>
    </submittedName>
</protein>
<evidence type="ECO:0000313" key="2">
    <source>
        <dbReference type="Proteomes" id="UP000790377"/>
    </source>
</evidence>
<reference evidence="1" key="1">
    <citation type="journal article" date="2021" name="New Phytol.">
        <title>Evolutionary innovations through gain and loss of genes in the ectomycorrhizal Boletales.</title>
        <authorList>
            <person name="Wu G."/>
            <person name="Miyauchi S."/>
            <person name="Morin E."/>
            <person name="Kuo A."/>
            <person name="Drula E."/>
            <person name="Varga T."/>
            <person name="Kohler A."/>
            <person name="Feng B."/>
            <person name="Cao Y."/>
            <person name="Lipzen A."/>
            <person name="Daum C."/>
            <person name="Hundley H."/>
            <person name="Pangilinan J."/>
            <person name="Johnson J."/>
            <person name="Barry K."/>
            <person name="LaButti K."/>
            <person name="Ng V."/>
            <person name="Ahrendt S."/>
            <person name="Min B."/>
            <person name="Choi I.G."/>
            <person name="Park H."/>
            <person name="Plett J.M."/>
            <person name="Magnuson J."/>
            <person name="Spatafora J.W."/>
            <person name="Nagy L.G."/>
            <person name="Henrissat B."/>
            <person name="Grigoriev I.V."/>
            <person name="Yang Z.L."/>
            <person name="Xu J."/>
            <person name="Martin F.M."/>
        </authorList>
    </citation>
    <scope>NUCLEOTIDE SEQUENCE</scope>
    <source>
        <strain evidence="1">ATCC 28755</strain>
    </source>
</reference>
<gene>
    <name evidence="1" type="ORF">BJ138DRAFT_1084054</name>
</gene>
<proteinExistence type="predicted"/>
<sequence length="599" mass="67975">MEEHAEPFASSSRAQAVSTHPVASAGSSQQKESLVLESQPGTEAEIPSLADDHGGHLPKKTFVTTKDWTLQNLVECAPHFRCIPRVSLQDPNLYKTIDYHEKEGIPLIIEGWQNHHKWPKDMFTLEWLREHGDQNAYARNIHTWTDLKLSLPDLIDRLRASAPFSAPDEKERLYGKDGECPQIWRDWLSKGQVIPSRFLFGAEDDLLQHLPDANKVETLMCYLGVGDTFTPFHKDLCASSGQNLMCYTENSGSSFWFMTRGSAAPKVANYFHQLGQELDLESHVVTVEEFKKAPFDVYIGEQVLGDLVLVPPRSCHQVINHGGITVKTSWSRMTLNGLKTALYHELPIYRRVCRPEIYRVKSNIYHALLHYTARLNNLVAFASTLDHVSSSSRAPSTTDDNDQRVIARKLRELLQLFDDIAIQEYTPIYSRLPHVSQLGSHKDDINCDFCGADVFQSFFECRDCAKGVDPENINRTMNPGDGVVICAACYVEGRTCLCGIMKPTQCRSFKDLLQDRDKAVKALESSRVETDQEYIYLAKHKRCGRNQILITLLMVDLQSDPFPGKPVNEYLPCRMRLTTNTLLFERCDCCPFHLPHLPC</sequence>
<dbReference type="Proteomes" id="UP000790377">
    <property type="component" value="Unassembled WGS sequence"/>
</dbReference>
<dbReference type="EMBL" id="MU267656">
    <property type="protein sequence ID" value="KAH7912236.1"/>
    <property type="molecule type" value="Genomic_DNA"/>
</dbReference>
<organism evidence="1 2">
    <name type="scientific">Hygrophoropsis aurantiaca</name>
    <dbReference type="NCBI Taxonomy" id="72124"/>
    <lineage>
        <taxon>Eukaryota</taxon>
        <taxon>Fungi</taxon>
        <taxon>Dikarya</taxon>
        <taxon>Basidiomycota</taxon>
        <taxon>Agaricomycotina</taxon>
        <taxon>Agaricomycetes</taxon>
        <taxon>Agaricomycetidae</taxon>
        <taxon>Boletales</taxon>
        <taxon>Coniophorineae</taxon>
        <taxon>Hygrophoropsidaceae</taxon>
        <taxon>Hygrophoropsis</taxon>
    </lineage>
</organism>
<name>A0ACB8AG03_9AGAM</name>
<evidence type="ECO:0000313" key="1">
    <source>
        <dbReference type="EMBL" id="KAH7912236.1"/>
    </source>
</evidence>
<accession>A0ACB8AG03</accession>